<dbReference type="Proteomes" id="UP001497392">
    <property type="component" value="Unassembled WGS sequence"/>
</dbReference>
<gene>
    <name evidence="3" type="primary">g10770</name>
    <name evidence="3" type="ORF">VP750_LOCUS9658</name>
</gene>
<dbReference type="PANTHER" id="PTHR47661">
    <property type="entry name" value="PHOSPHOGLUCAN PHOSPHATASE LSF1, CHLOROPLASTIC"/>
    <property type="match status" value="1"/>
</dbReference>
<dbReference type="PANTHER" id="PTHR47661:SF2">
    <property type="entry name" value="PHOSPHOGLUCAN PHOSPHATASE LSF1, CHLOROPLASTIC"/>
    <property type="match status" value="1"/>
</dbReference>
<protein>
    <submittedName>
        <fullName evidence="3">G10770 protein</fullName>
    </submittedName>
</protein>
<sequence length="151" mass="16767">MKAFRAAETSAETSAETASAPPEDRSSFRLIQITLKKPMGLVLADNKTRTNVIVEEIVPGGNAEKSGKIQVGDIVSRCSATVLKDGMEGKYEKEGYGQRLYTNWEKIMFDCEGEDFDTVMKALSSNTERWGIFDVTLELKRYLSQAAKESN</sequence>
<feature type="domain" description="PDZ" evidence="2">
    <location>
        <begin position="27"/>
        <end position="75"/>
    </location>
</feature>
<feature type="compositionally biased region" description="Low complexity" evidence="1">
    <location>
        <begin position="1"/>
        <end position="20"/>
    </location>
</feature>
<dbReference type="SUPFAM" id="SSF50156">
    <property type="entry name" value="PDZ domain-like"/>
    <property type="match status" value="1"/>
</dbReference>
<evidence type="ECO:0000313" key="3">
    <source>
        <dbReference type="EMBL" id="CAL5227752.1"/>
    </source>
</evidence>
<evidence type="ECO:0000256" key="1">
    <source>
        <dbReference type="SAM" id="MobiDB-lite"/>
    </source>
</evidence>
<dbReference type="InterPro" id="IPR036034">
    <property type="entry name" value="PDZ_sf"/>
</dbReference>
<organism evidence="3 4">
    <name type="scientific">Coccomyxa viridis</name>
    <dbReference type="NCBI Taxonomy" id="1274662"/>
    <lineage>
        <taxon>Eukaryota</taxon>
        <taxon>Viridiplantae</taxon>
        <taxon>Chlorophyta</taxon>
        <taxon>core chlorophytes</taxon>
        <taxon>Trebouxiophyceae</taxon>
        <taxon>Trebouxiophyceae incertae sedis</taxon>
        <taxon>Coccomyxaceae</taxon>
        <taxon>Coccomyxa</taxon>
    </lineage>
</organism>
<dbReference type="EMBL" id="CAXHTA020000017">
    <property type="protein sequence ID" value="CAL5227752.1"/>
    <property type="molecule type" value="Genomic_DNA"/>
</dbReference>
<dbReference type="PROSITE" id="PS50106">
    <property type="entry name" value="PDZ"/>
    <property type="match status" value="1"/>
</dbReference>
<evidence type="ECO:0000259" key="2">
    <source>
        <dbReference type="PROSITE" id="PS50106"/>
    </source>
</evidence>
<evidence type="ECO:0000313" key="4">
    <source>
        <dbReference type="Proteomes" id="UP001497392"/>
    </source>
</evidence>
<keyword evidence="4" id="KW-1185">Reference proteome</keyword>
<accession>A0ABP1G7G4</accession>
<proteinExistence type="predicted"/>
<dbReference type="Gene3D" id="2.30.42.10">
    <property type="match status" value="1"/>
</dbReference>
<reference evidence="3 4" key="1">
    <citation type="submission" date="2024-06" db="EMBL/GenBank/DDBJ databases">
        <authorList>
            <person name="Kraege A."/>
            <person name="Thomma B."/>
        </authorList>
    </citation>
    <scope>NUCLEOTIDE SEQUENCE [LARGE SCALE GENOMIC DNA]</scope>
</reference>
<comment type="caution">
    <text evidence="3">The sequence shown here is derived from an EMBL/GenBank/DDBJ whole genome shotgun (WGS) entry which is preliminary data.</text>
</comment>
<feature type="region of interest" description="Disordered" evidence="1">
    <location>
        <begin position="1"/>
        <end position="23"/>
    </location>
</feature>
<dbReference type="InterPro" id="IPR001478">
    <property type="entry name" value="PDZ"/>
</dbReference>
<name>A0ABP1G7G4_9CHLO</name>
<dbReference type="Pfam" id="PF00595">
    <property type="entry name" value="PDZ"/>
    <property type="match status" value="1"/>
</dbReference>